<dbReference type="EMBL" id="FPCH01000001">
    <property type="protein sequence ID" value="SFV29245.1"/>
    <property type="molecule type" value="Genomic_DNA"/>
</dbReference>
<name>A0A1I7N3L1_9HYPH</name>
<accession>A0A1I7N3L1</accession>
<dbReference type="Proteomes" id="UP000199423">
    <property type="component" value="Unassembled WGS sequence"/>
</dbReference>
<organism evidence="1 2">
    <name type="scientific">Hyphomicrobium facile</name>
    <dbReference type="NCBI Taxonomy" id="51670"/>
    <lineage>
        <taxon>Bacteria</taxon>
        <taxon>Pseudomonadati</taxon>
        <taxon>Pseudomonadota</taxon>
        <taxon>Alphaproteobacteria</taxon>
        <taxon>Hyphomicrobiales</taxon>
        <taxon>Hyphomicrobiaceae</taxon>
        <taxon>Hyphomicrobium</taxon>
    </lineage>
</organism>
<reference evidence="2" key="1">
    <citation type="submission" date="2016-10" db="EMBL/GenBank/DDBJ databases">
        <authorList>
            <person name="Varghese N."/>
            <person name="Submissions S."/>
        </authorList>
    </citation>
    <scope>NUCLEOTIDE SEQUENCE [LARGE SCALE GENOMIC DNA]</scope>
    <source>
        <strain evidence="2">DSM 1565</strain>
    </source>
</reference>
<evidence type="ECO:0000313" key="2">
    <source>
        <dbReference type="Proteomes" id="UP000199423"/>
    </source>
</evidence>
<evidence type="ECO:0000313" key="1">
    <source>
        <dbReference type="EMBL" id="SFV29245.1"/>
    </source>
</evidence>
<gene>
    <name evidence="1" type="ORF">SAMN04488557_1204</name>
</gene>
<sequence length="140" mass="15073">MLQSWRTDDGWLTELREHSDGAHVCTTGKAFRDAHTFGLSIVQSGPTMLITLVDEASPPSTAGPMKFSAGSQVFGALASTADGPAFATTEQESGNTRRMISDLPDQLVTIDVADRQYKLDLSGLARAREQLKTCEADAKQ</sequence>
<protein>
    <submittedName>
        <fullName evidence="1">Uncharacterized protein</fullName>
    </submittedName>
</protein>
<keyword evidence="2" id="KW-1185">Reference proteome</keyword>
<dbReference type="AlphaFoldDB" id="A0A1I7N3L1"/>
<proteinExistence type="predicted"/>